<dbReference type="AlphaFoldDB" id="A0A3M7SIG7"/>
<sequence length="112" mass="13325">MQNKKILMKDVFKLKIIRFSFFSVFYPTVNLYNGPDDKDNIKNICFNKIKSFDSFYVKLLGGFDISKSQIIFIKQANFLYLLNPKYQLYLITKFKQKLKNKNHPGTPTKRLK</sequence>
<accession>A0A3M7SIG7</accession>
<proteinExistence type="predicted"/>
<protein>
    <submittedName>
        <fullName evidence="1">Uncharacterized protein</fullName>
    </submittedName>
</protein>
<comment type="caution">
    <text evidence="1">The sequence shown here is derived from an EMBL/GenBank/DDBJ whole genome shotgun (WGS) entry which is preliminary data.</text>
</comment>
<name>A0A3M7SIG7_BRAPC</name>
<dbReference type="EMBL" id="REGN01001340">
    <property type="protein sequence ID" value="RNA35328.1"/>
    <property type="molecule type" value="Genomic_DNA"/>
</dbReference>
<reference evidence="1 2" key="1">
    <citation type="journal article" date="2018" name="Sci. Rep.">
        <title>Genomic signatures of local adaptation to the degree of environmental predictability in rotifers.</title>
        <authorList>
            <person name="Franch-Gras L."/>
            <person name="Hahn C."/>
            <person name="Garcia-Roger E.M."/>
            <person name="Carmona M.J."/>
            <person name="Serra M."/>
            <person name="Gomez A."/>
        </authorList>
    </citation>
    <scope>NUCLEOTIDE SEQUENCE [LARGE SCALE GENOMIC DNA]</scope>
    <source>
        <strain evidence="1">HYR1</strain>
    </source>
</reference>
<gene>
    <name evidence="1" type="ORF">BpHYR1_044026</name>
</gene>
<organism evidence="1 2">
    <name type="scientific">Brachionus plicatilis</name>
    <name type="common">Marine rotifer</name>
    <name type="synonym">Brachionus muelleri</name>
    <dbReference type="NCBI Taxonomy" id="10195"/>
    <lineage>
        <taxon>Eukaryota</taxon>
        <taxon>Metazoa</taxon>
        <taxon>Spiralia</taxon>
        <taxon>Gnathifera</taxon>
        <taxon>Rotifera</taxon>
        <taxon>Eurotatoria</taxon>
        <taxon>Monogononta</taxon>
        <taxon>Pseudotrocha</taxon>
        <taxon>Ploima</taxon>
        <taxon>Brachionidae</taxon>
        <taxon>Brachionus</taxon>
    </lineage>
</organism>
<keyword evidence="2" id="KW-1185">Reference proteome</keyword>
<evidence type="ECO:0000313" key="2">
    <source>
        <dbReference type="Proteomes" id="UP000276133"/>
    </source>
</evidence>
<evidence type="ECO:0000313" key="1">
    <source>
        <dbReference type="EMBL" id="RNA35328.1"/>
    </source>
</evidence>
<dbReference type="Proteomes" id="UP000276133">
    <property type="component" value="Unassembled WGS sequence"/>
</dbReference>